<evidence type="ECO:0000256" key="7">
    <source>
        <dbReference type="ARBA" id="ARBA00022840"/>
    </source>
</evidence>
<organism evidence="12 13">
    <name type="scientific">Peptostreptococcus russellii</name>
    <dbReference type="NCBI Taxonomy" id="215200"/>
    <lineage>
        <taxon>Bacteria</taxon>
        <taxon>Bacillati</taxon>
        <taxon>Bacillota</taxon>
        <taxon>Clostridia</taxon>
        <taxon>Peptostreptococcales</taxon>
        <taxon>Peptostreptococcaceae</taxon>
        <taxon>Peptostreptococcus</taxon>
    </lineage>
</organism>
<keyword evidence="6" id="KW-0276">Fatty acid metabolism</keyword>
<evidence type="ECO:0000313" key="13">
    <source>
        <dbReference type="Proteomes" id="UP000199512"/>
    </source>
</evidence>
<comment type="catalytic activity">
    <reaction evidence="10">
        <text>N(6)-carboxybiotinyl-L-lysyl-[protein] + acetyl-CoA = N(6)-biotinyl-L-lysyl-[protein] + malonyl-CoA</text>
        <dbReference type="Rhea" id="RHEA:54728"/>
        <dbReference type="Rhea" id="RHEA-COMP:10505"/>
        <dbReference type="Rhea" id="RHEA-COMP:10506"/>
        <dbReference type="ChEBI" id="CHEBI:57288"/>
        <dbReference type="ChEBI" id="CHEBI:57384"/>
        <dbReference type="ChEBI" id="CHEBI:83144"/>
        <dbReference type="ChEBI" id="CHEBI:83145"/>
        <dbReference type="EC" id="2.1.3.15"/>
    </reaction>
</comment>
<comment type="pathway">
    <text evidence="1">Lipid metabolism; malonyl-CoA biosynthesis; malonyl-CoA from acetyl-CoA: step 1/1.</text>
</comment>
<keyword evidence="7" id="KW-0067">ATP-binding</keyword>
<evidence type="ECO:0000256" key="3">
    <source>
        <dbReference type="ARBA" id="ARBA00022516"/>
    </source>
</evidence>
<feature type="domain" description="CoA carboxyltransferase C-terminal" evidence="11">
    <location>
        <begin position="1"/>
        <end position="223"/>
    </location>
</feature>
<keyword evidence="13" id="KW-1185">Reference proteome</keyword>
<evidence type="ECO:0000256" key="9">
    <source>
        <dbReference type="ARBA" id="ARBA00023160"/>
    </source>
</evidence>
<gene>
    <name evidence="12" type="ORF">SAMN05216454_10883</name>
</gene>
<dbReference type="Pfam" id="PF03255">
    <property type="entry name" value="ACCA"/>
    <property type="match status" value="1"/>
</dbReference>
<dbReference type="UniPathway" id="UPA00655">
    <property type="reaction ID" value="UER00711"/>
</dbReference>
<keyword evidence="5" id="KW-0547">Nucleotide-binding</keyword>
<evidence type="ECO:0000259" key="11">
    <source>
        <dbReference type="PROSITE" id="PS50989"/>
    </source>
</evidence>
<dbReference type="EC" id="2.1.3.15" evidence="2"/>
<dbReference type="OrthoDB" id="9808023at2"/>
<dbReference type="Gene3D" id="3.90.226.10">
    <property type="entry name" value="2-enoyl-CoA Hydratase, Chain A, domain 1"/>
    <property type="match status" value="1"/>
</dbReference>
<proteinExistence type="predicted"/>
<keyword evidence="8" id="KW-0443">Lipid metabolism</keyword>
<evidence type="ECO:0000256" key="4">
    <source>
        <dbReference type="ARBA" id="ARBA00022679"/>
    </source>
</evidence>
<evidence type="ECO:0000256" key="1">
    <source>
        <dbReference type="ARBA" id="ARBA00004956"/>
    </source>
</evidence>
<dbReference type="Proteomes" id="UP000199512">
    <property type="component" value="Unassembled WGS sequence"/>
</dbReference>
<dbReference type="EMBL" id="FODF01000008">
    <property type="protein sequence ID" value="SEN69870.1"/>
    <property type="molecule type" value="Genomic_DNA"/>
</dbReference>
<evidence type="ECO:0000256" key="10">
    <source>
        <dbReference type="ARBA" id="ARBA00049152"/>
    </source>
</evidence>
<dbReference type="PANTHER" id="PTHR42853">
    <property type="entry name" value="ACETYL-COENZYME A CARBOXYLASE CARBOXYL TRANSFERASE SUBUNIT ALPHA"/>
    <property type="match status" value="1"/>
</dbReference>
<protein>
    <recommendedName>
        <fullName evidence="2">acetyl-CoA carboxytransferase</fullName>
        <ecNumber evidence="2">2.1.3.15</ecNumber>
    </recommendedName>
</protein>
<keyword evidence="9" id="KW-0275">Fatty acid biosynthesis</keyword>
<dbReference type="GO" id="GO:0009317">
    <property type="term" value="C:acetyl-CoA carboxylase complex"/>
    <property type="evidence" value="ECO:0007669"/>
    <property type="project" value="InterPro"/>
</dbReference>
<dbReference type="STRING" id="215200.SAMN05216454_10883"/>
<evidence type="ECO:0000256" key="2">
    <source>
        <dbReference type="ARBA" id="ARBA00011883"/>
    </source>
</evidence>
<dbReference type="AlphaFoldDB" id="A0A1H8ILS4"/>
<evidence type="ECO:0000256" key="8">
    <source>
        <dbReference type="ARBA" id="ARBA00023098"/>
    </source>
</evidence>
<keyword evidence="4 12" id="KW-0808">Transferase</keyword>
<reference evidence="12 13" key="1">
    <citation type="submission" date="2016-10" db="EMBL/GenBank/DDBJ databases">
        <authorList>
            <person name="de Groot N.N."/>
        </authorList>
    </citation>
    <scope>NUCLEOTIDE SEQUENCE [LARGE SCALE GENOMIC DNA]</scope>
    <source>
        <strain evidence="12 13">Calf135</strain>
    </source>
</reference>
<dbReference type="InterPro" id="IPR029045">
    <property type="entry name" value="ClpP/crotonase-like_dom_sf"/>
</dbReference>
<keyword evidence="3" id="KW-0444">Lipid biosynthesis</keyword>
<dbReference type="GO" id="GO:0006633">
    <property type="term" value="P:fatty acid biosynthetic process"/>
    <property type="evidence" value="ECO:0007669"/>
    <property type="project" value="UniProtKB-KW"/>
</dbReference>
<evidence type="ECO:0000256" key="5">
    <source>
        <dbReference type="ARBA" id="ARBA00022741"/>
    </source>
</evidence>
<dbReference type="GO" id="GO:0003989">
    <property type="term" value="F:acetyl-CoA carboxylase activity"/>
    <property type="evidence" value="ECO:0007669"/>
    <property type="project" value="InterPro"/>
</dbReference>
<dbReference type="RefSeq" id="WP_091975692.1">
    <property type="nucleotide sequence ID" value="NZ_FODF01000008.1"/>
</dbReference>
<evidence type="ECO:0000256" key="6">
    <source>
        <dbReference type="ARBA" id="ARBA00022832"/>
    </source>
</evidence>
<evidence type="ECO:0000313" key="12">
    <source>
        <dbReference type="EMBL" id="SEN69870.1"/>
    </source>
</evidence>
<accession>A0A1H8ILS4</accession>
<dbReference type="GO" id="GO:0016743">
    <property type="term" value="F:carboxyl- or carbamoyltransferase activity"/>
    <property type="evidence" value="ECO:0007669"/>
    <property type="project" value="InterPro"/>
</dbReference>
<dbReference type="GO" id="GO:0005524">
    <property type="term" value="F:ATP binding"/>
    <property type="evidence" value="ECO:0007669"/>
    <property type="project" value="UniProtKB-KW"/>
</dbReference>
<dbReference type="InterPro" id="IPR011763">
    <property type="entry name" value="COA_CT_C"/>
</dbReference>
<dbReference type="PANTHER" id="PTHR42853:SF3">
    <property type="entry name" value="ACETYL-COENZYME A CARBOXYLASE CARBOXYL TRANSFERASE SUBUNIT ALPHA, CHLOROPLASTIC"/>
    <property type="match status" value="1"/>
</dbReference>
<dbReference type="InterPro" id="IPR001095">
    <property type="entry name" value="Acetyl_CoA_COase_a_su"/>
</dbReference>
<sequence length="245" mass="27717">MKAMDKVRASRHPQRLKAKDYIEYMCEPFIELHGDRLYSDDDTIIAGIAMIDEYSVMVIAQQKDRNFGMPNPEGYRKALRLAKYAEKYKFPLITLIDTPGAGCGIEAEERGQSVAIANCLLEFANLQIPTLSIVIGEGGSGGALALGVTDEIWMLENSVYSILSPEGFSSILWKDPSRKEEAAELMRMTSHDLLEDGFIDKIIKEDGGQIYHLKIEILKYLEKYSSLSASKYIKKRYDKYRRILG</sequence>
<dbReference type="SUPFAM" id="SSF52096">
    <property type="entry name" value="ClpP/crotonase"/>
    <property type="match status" value="1"/>
</dbReference>
<dbReference type="GO" id="GO:2001295">
    <property type="term" value="P:malonyl-CoA biosynthetic process"/>
    <property type="evidence" value="ECO:0007669"/>
    <property type="project" value="UniProtKB-UniPathway"/>
</dbReference>
<dbReference type="PROSITE" id="PS50989">
    <property type="entry name" value="COA_CT_CTER"/>
    <property type="match status" value="1"/>
</dbReference>
<name>A0A1H8ILS4_9FIRM</name>
<dbReference type="PRINTS" id="PR01069">
    <property type="entry name" value="ACCCTRFRASEA"/>
</dbReference>